<feature type="compositionally biased region" description="Low complexity" evidence="2">
    <location>
        <begin position="81"/>
        <end position="92"/>
    </location>
</feature>
<accession>A0A545W389</accession>
<feature type="region of interest" description="Disordered" evidence="2">
    <location>
        <begin position="79"/>
        <end position="136"/>
    </location>
</feature>
<feature type="compositionally biased region" description="Polar residues" evidence="2">
    <location>
        <begin position="175"/>
        <end position="199"/>
    </location>
</feature>
<evidence type="ECO:0000256" key="1">
    <source>
        <dbReference type="ARBA" id="ARBA00023242"/>
    </source>
</evidence>
<dbReference type="PROSITE" id="PS50048">
    <property type="entry name" value="ZN2_CY6_FUNGAL_2"/>
    <property type="match status" value="1"/>
</dbReference>
<keyword evidence="5" id="KW-1185">Reference proteome</keyword>
<evidence type="ECO:0000256" key="2">
    <source>
        <dbReference type="SAM" id="MobiDB-lite"/>
    </source>
</evidence>
<evidence type="ECO:0000313" key="5">
    <source>
        <dbReference type="Proteomes" id="UP000315783"/>
    </source>
</evidence>
<dbReference type="Proteomes" id="UP000315783">
    <property type="component" value="Unassembled WGS sequence"/>
</dbReference>
<dbReference type="PANTHER" id="PTHR37534">
    <property type="entry name" value="TRANSCRIPTIONAL ACTIVATOR PROTEIN UGA3"/>
    <property type="match status" value="1"/>
</dbReference>
<organism evidence="4 5">
    <name type="scientific">Cordyceps javanica</name>
    <dbReference type="NCBI Taxonomy" id="43265"/>
    <lineage>
        <taxon>Eukaryota</taxon>
        <taxon>Fungi</taxon>
        <taxon>Dikarya</taxon>
        <taxon>Ascomycota</taxon>
        <taxon>Pezizomycotina</taxon>
        <taxon>Sordariomycetes</taxon>
        <taxon>Hypocreomycetidae</taxon>
        <taxon>Hypocreales</taxon>
        <taxon>Cordycipitaceae</taxon>
        <taxon>Cordyceps</taxon>
    </lineage>
</organism>
<dbReference type="AlphaFoldDB" id="A0A545W389"/>
<sequence length="464" mass="49552">MSEPNASGRCRRGRIPGTLVLDWQSAETRAAAKPLVRKPVTACESCRLAKVKCDAGQPDCARCHNRGIRCRYPFRPPPPAAAAAAGPIATPPSSTSQDSPGRALPPLSGGSPDPTVVDSNPLVESDPSSLTGSAATTAAAADMMDWGEAASNHGLEEFNWVFPDATFDTGELDGPSQSQIAHPSPSPEQLNPASDSGRSGPSPLARPVGACLELPSQTPWMTCPCRVNLIAHVPRLESIMQEKPKPRLDEVLSVTEDVIRSCQAIVGCAQCEVGPVDLVSVLTVFQQTASCFNHIANASVDGTIRLGVGAYKVSLTDDMLFKRMLVVNLVRQANALLDSLTSLGQGLFLSPRPQQPRVMNRSPACLNQLNLSYLREVVTSFKSFFLLITDASEDQELKPEILFAAAVMPDNKTPAPKQPAQKPESHPTDHLKIGAWADEILKAKPGQENYPRQIAAEDCVDSGS</sequence>
<feature type="region of interest" description="Disordered" evidence="2">
    <location>
        <begin position="166"/>
        <end position="204"/>
    </location>
</feature>
<dbReference type="GO" id="GO:0000981">
    <property type="term" value="F:DNA-binding transcription factor activity, RNA polymerase II-specific"/>
    <property type="evidence" value="ECO:0007669"/>
    <property type="project" value="InterPro"/>
</dbReference>
<dbReference type="GO" id="GO:0008270">
    <property type="term" value="F:zinc ion binding"/>
    <property type="evidence" value="ECO:0007669"/>
    <property type="project" value="InterPro"/>
</dbReference>
<dbReference type="EMBL" id="SPUK01000005">
    <property type="protein sequence ID" value="TQV97206.1"/>
    <property type="molecule type" value="Genomic_DNA"/>
</dbReference>
<keyword evidence="1" id="KW-0539">Nucleus</keyword>
<proteinExistence type="predicted"/>
<dbReference type="SUPFAM" id="SSF57701">
    <property type="entry name" value="Zn2/Cys6 DNA-binding domain"/>
    <property type="match status" value="1"/>
</dbReference>
<reference evidence="4 5" key="1">
    <citation type="journal article" date="2019" name="Appl. Microbiol. Biotechnol.">
        <title>Genome sequence of Isaria javanica and comparative genome analysis insights into family S53 peptidase evolution in fungal entomopathogens.</title>
        <authorList>
            <person name="Lin R."/>
            <person name="Zhang X."/>
            <person name="Xin B."/>
            <person name="Zou M."/>
            <person name="Gao Y."/>
            <person name="Qin F."/>
            <person name="Hu Q."/>
            <person name="Xie B."/>
            <person name="Cheng X."/>
        </authorList>
    </citation>
    <scope>NUCLEOTIDE SEQUENCE [LARGE SCALE GENOMIC DNA]</scope>
    <source>
        <strain evidence="4 5">IJ1G</strain>
    </source>
</reference>
<dbReference type="Gene3D" id="4.10.240.10">
    <property type="entry name" value="Zn(2)-C6 fungal-type DNA-binding domain"/>
    <property type="match status" value="1"/>
</dbReference>
<dbReference type="OrthoDB" id="2328572at2759"/>
<gene>
    <name evidence="4" type="ORF">IF1G_04446</name>
</gene>
<protein>
    <submittedName>
        <fullName evidence="4">Fungal zn(2)-Cys(6) binuclear clusterdomain-containing protein</fullName>
    </submittedName>
</protein>
<name>A0A545W389_9HYPO</name>
<feature type="domain" description="Zn(2)-C6 fungal-type" evidence="3">
    <location>
        <begin position="42"/>
        <end position="72"/>
    </location>
</feature>
<comment type="caution">
    <text evidence="4">The sequence shown here is derived from an EMBL/GenBank/DDBJ whole genome shotgun (WGS) entry which is preliminary data.</text>
</comment>
<dbReference type="InterPro" id="IPR001138">
    <property type="entry name" value="Zn2Cys6_DnaBD"/>
</dbReference>
<evidence type="ECO:0000313" key="4">
    <source>
        <dbReference type="EMBL" id="TQV97206.1"/>
    </source>
</evidence>
<dbReference type="Pfam" id="PF00172">
    <property type="entry name" value="Zn_clus"/>
    <property type="match status" value="1"/>
</dbReference>
<dbReference type="PROSITE" id="PS00463">
    <property type="entry name" value="ZN2_CY6_FUNGAL_1"/>
    <property type="match status" value="1"/>
</dbReference>
<dbReference type="SMART" id="SM00066">
    <property type="entry name" value="GAL4"/>
    <property type="match status" value="1"/>
</dbReference>
<dbReference type="PANTHER" id="PTHR37534:SF46">
    <property type="entry name" value="ZN(II)2CYS6 TRANSCRIPTION FACTOR (EUROFUNG)"/>
    <property type="match status" value="1"/>
</dbReference>
<dbReference type="CDD" id="cd00067">
    <property type="entry name" value="GAL4"/>
    <property type="match status" value="1"/>
</dbReference>
<evidence type="ECO:0000259" key="3">
    <source>
        <dbReference type="PROSITE" id="PS50048"/>
    </source>
</evidence>
<dbReference type="InterPro" id="IPR036864">
    <property type="entry name" value="Zn2-C6_fun-type_DNA-bd_sf"/>
</dbReference>